<name>A0A9P5U8P6_9AGAR</name>
<accession>A0A9P5U8P6</accession>
<evidence type="ECO:0000256" key="1">
    <source>
        <dbReference type="ARBA" id="ARBA00006192"/>
    </source>
</evidence>
<dbReference type="EMBL" id="JADNRY010000054">
    <property type="protein sequence ID" value="KAF9069153.1"/>
    <property type="molecule type" value="Genomic_DNA"/>
</dbReference>
<organism evidence="7 8">
    <name type="scientific">Rhodocollybia butyracea</name>
    <dbReference type="NCBI Taxonomy" id="206335"/>
    <lineage>
        <taxon>Eukaryota</taxon>
        <taxon>Fungi</taxon>
        <taxon>Dikarya</taxon>
        <taxon>Basidiomycota</taxon>
        <taxon>Agaricomycotina</taxon>
        <taxon>Agaricomycetes</taxon>
        <taxon>Agaricomycetidae</taxon>
        <taxon>Agaricales</taxon>
        <taxon>Marasmiineae</taxon>
        <taxon>Omphalotaceae</taxon>
        <taxon>Rhodocollybia</taxon>
    </lineage>
</organism>
<reference evidence="7" key="1">
    <citation type="submission" date="2020-11" db="EMBL/GenBank/DDBJ databases">
        <authorList>
            <consortium name="DOE Joint Genome Institute"/>
            <person name="Ahrendt S."/>
            <person name="Riley R."/>
            <person name="Andreopoulos W."/>
            <person name="Labutti K."/>
            <person name="Pangilinan J."/>
            <person name="Ruiz-Duenas F.J."/>
            <person name="Barrasa J.M."/>
            <person name="Sanchez-Garcia M."/>
            <person name="Camarero S."/>
            <person name="Miyauchi S."/>
            <person name="Serrano A."/>
            <person name="Linde D."/>
            <person name="Babiker R."/>
            <person name="Drula E."/>
            <person name="Ayuso-Fernandez I."/>
            <person name="Pacheco R."/>
            <person name="Padilla G."/>
            <person name="Ferreira P."/>
            <person name="Barriuso J."/>
            <person name="Kellner H."/>
            <person name="Castanera R."/>
            <person name="Alfaro M."/>
            <person name="Ramirez L."/>
            <person name="Pisabarro A.G."/>
            <person name="Kuo A."/>
            <person name="Tritt A."/>
            <person name="Lipzen A."/>
            <person name="He G."/>
            <person name="Yan M."/>
            <person name="Ng V."/>
            <person name="Cullen D."/>
            <person name="Martin F."/>
            <person name="Rosso M.-N."/>
            <person name="Henrissat B."/>
            <person name="Hibbett D."/>
            <person name="Martinez A.T."/>
            <person name="Grigoriev I.V."/>
        </authorList>
    </citation>
    <scope>NUCLEOTIDE SEQUENCE</scope>
    <source>
        <strain evidence="7">AH 40177</strain>
    </source>
</reference>
<comment type="caution">
    <text evidence="7">The sequence shown here is derived from an EMBL/GenBank/DDBJ whole genome shotgun (WGS) entry which is preliminary data.</text>
</comment>
<keyword evidence="2" id="KW-0677">Repeat</keyword>
<gene>
    <name evidence="7" type="ORF">BDP27DRAFT_1223214</name>
</gene>
<keyword evidence="8" id="KW-1185">Reference proteome</keyword>
<dbReference type="Proteomes" id="UP000772434">
    <property type="component" value="Unassembled WGS sequence"/>
</dbReference>
<dbReference type="SUPFAM" id="SSF81901">
    <property type="entry name" value="HCP-like"/>
    <property type="match status" value="1"/>
</dbReference>
<comment type="subunit">
    <text evidence="4">Binds to mitochondrial small subunit 15S rRNA.</text>
</comment>
<evidence type="ECO:0000313" key="7">
    <source>
        <dbReference type="EMBL" id="KAF9069153.1"/>
    </source>
</evidence>
<dbReference type="PANTHER" id="PTHR47447:SF24">
    <property type="entry name" value="PENTATRICOPEPTIDE REPEAT-CONTAINING PROTEIN"/>
    <property type="match status" value="1"/>
</dbReference>
<dbReference type="InterPro" id="IPR002885">
    <property type="entry name" value="PPR_rpt"/>
</dbReference>
<dbReference type="PROSITE" id="PS51375">
    <property type="entry name" value="PPR"/>
    <property type="match status" value="3"/>
</dbReference>
<evidence type="ECO:0000256" key="5">
    <source>
        <dbReference type="PROSITE-ProRule" id="PRU00708"/>
    </source>
</evidence>
<evidence type="ECO:0000256" key="2">
    <source>
        <dbReference type="ARBA" id="ARBA00022737"/>
    </source>
</evidence>
<evidence type="ECO:0000313" key="8">
    <source>
        <dbReference type="Proteomes" id="UP000772434"/>
    </source>
</evidence>
<dbReference type="OrthoDB" id="185373at2759"/>
<proteinExistence type="inferred from homology"/>
<evidence type="ECO:0000256" key="4">
    <source>
        <dbReference type="ARBA" id="ARBA00044511"/>
    </source>
</evidence>
<dbReference type="InterPro" id="IPR057027">
    <property type="entry name" value="TPR_mt"/>
</dbReference>
<dbReference type="AlphaFoldDB" id="A0A9P5U8P6"/>
<evidence type="ECO:0000259" key="6">
    <source>
        <dbReference type="Pfam" id="PF23276"/>
    </source>
</evidence>
<comment type="function">
    <text evidence="3">Regulates mitochondrial small subunit maturation by controlling 15S rRNA 5'-end processing. Localizes to the 5' precursor of the 15S rRNA in a position that is subsequently occupied by mS47 in the mature yeast mtSSU. Uses structure and sequence-specific RNA recognition, binding to a single-stranded region of the precursor and specifically recognizing bases -6 to -1. The exchange of Ccm1 for mS47 is coupled to the irreversible removal of precursor rRNA that is accompanied by conformational changes of the mitoribosomal proteins uS5m and mS26. These conformational changes signal completion of 5'-end rRNA processing through protection of the mature 5'-end of the 15S rRNA and stabilization of mS47. The removal of the 5' precursor together with the dissociation of Ccm1 may be catalyzed by the 5'-3' exoribonuclease Pet127. Involved in the specific removal of group I introns in mitochondrial encoded transcripts.</text>
</comment>
<dbReference type="Pfam" id="PF01535">
    <property type="entry name" value="PPR"/>
    <property type="match status" value="1"/>
</dbReference>
<dbReference type="PANTHER" id="PTHR47447">
    <property type="entry name" value="OS03G0856100 PROTEIN"/>
    <property type="match status" value="1"/>
</dbReference>
<dbReference type="NCBIfam" id="TIGR00756">
    <property type="entry name" value="PPR"/>
    <property type="match status" value="1"/>
</dbReference>
<dbReference type="Pfam" id="PF23276">
    <property type="entry name" value="TPR_24"/>
    <property type="match status" value="1"/>
</dbReference>
<dbReference type="Gene3D" id="1.25.40.10">
    <property type="entry name" value="Tetratricopeptide repeat domain"/>
    <property type="match status" value="4"/>
</dbReference>
<sequence length="727" mass="81094">MLLSRRLSKSLLREEILANPYLSEHLLDSTRARQLAESIASTPDFILAVKVLRLAHVLGCHLKQNAYECTAYHLARNLRWTSVLSVVSLGKRHTGKTTIRLLNWRIRALVETGQHALLRDVLEEFEKFQVKPNRRTFHLLLTGHVRNRDLFGARKLLRFMGQIGIPPDNSTHAIITINYRNLGPNAQVQDQALRSLTLLKENTAVSVLNHLIQLRLDAQDPAATLQMLSVFDPKQVACITNAMSGVVSTPADGNPFAEPLDEIYRTRHLPANAETFATFIHYMASRRDLASALAIVEGLISTDIIPTPEIITALANVYFATGNKTAAFRTLLDLCEHRPAGAFASLTSNGLYDAKVPLPFVPSGIALTTRMFNALLKGCISSHGFACVRDIFAIMQANGVRPNEATVGVLIASSGKYQRDILGLQRLRPRSLLWFLRKTSFPGLQPTLRHLHVLLSSVIRDERYLTFGGGWKTAAATFSRKRQARVPSQPKIPHTEEFDPLAGIPLTGVYRTAQPYVNQLRARRTSADGVLIGLRLQREAAVMVNMDAAQDVFDVLLSRGIQPNEYHFSALMEGYARKGDLSGALDILTAATRMGIKPNRVMYTILVVGYGRQGQPEEALKTFQKMVEADVQPDVASIDAVAGAFFAAGAYPMARRSLITLWPYVRPFPDELESVPLKELATRFRLLQKDGQSDPKLSKSQWRKLYRHLRQLILAWNAFKLSNHNLV</sequence>
<evidence type="ECO:0000256" key="3">
    <source>
        <dbReference type="ARBA" id="ARBA00044493"/>
    </source>
</evidence>
<comment type="similarity">
    <text evidence="1">Belongs to the CCM1 family.</text>
</comment>
<feature type="repeat" description="PPR" evidence="5">
    <location>
        <begin position="599"/>
        <end position="633"/>
    </location>
</feature>
<feature type="domain" description="Pentatricopeptide repeat-containing protein-mitochondrial" evidence="6">
    <location>
        <begin position="543"/>
        <end position="600"/>
    </location>
</feature>
<dbReference type="InterPro" id="IPR011990">
    <property type="entry name" value="TPR-like_helical_dom_sf"/>
</dbReference>
<feature type="repeat" description="PPR" evidence="5">
    <location>
        <begin position="133"/>
        <end position="167"/>
    </location>
</feature>
<protein>
    <recommendedName>
        <fullName evidence="6">Pentatricopeptide repeat-containing protein-mitochondrial domain-containing protein</fullName>
    </recommendedName>
</protein>
<feature type="repeat" description="PPR" evidence="5">
    <location>
        <begin position="564"/>
        <end position="598"/>
    </location>
</feature>